<accession>A0AAW0C4G7</accession>
<sequence length="107" mass="12146">EYLDRRYPEEAEEASQFHWVLLGKSKQSLYVVNRTVTGVLLDEVKGPAGRNYKEHVVRIATKHRIPDAVWESFDDALDALTAGGEPIPSEPESESEPEAPKKTQRRK</sequence>
<reference evidence="2 3" key="1">
    <citation type="journal article" date="2024" name="J Genomics">
        <title>Draft genome sequencing and assembly of Favolaschia claudopus CIRM-BRFM 2984 isolated from oak limbs.</title>
        <authorList>
            <person name="Navarro D."/>
            <person name="Drula E."/>
            <person name="Chaduli D."/>
            <person name="Cazenave R."/>
            <person name="Ahrendt S."/>
            <person name="Wang J."/>
            <person name="Lipzen A."/>
            <person name="Daum C."/>
            <person name="Barry K."/>
            <person name="Grigoriev I.V."/>
            <person name="Favel A."/>
            <person name="Rosso M.N."/>
            <person name="Martin F."/>
        </authorList>
    </citation>
    <scope>NUCLEOTIDE SEQUENCE [LARGE SCALE GENOMIC DNA]</scope>
    <source>
        <strain evidence="2 3">CIRM-BRFM 2984</strain>
    </source>
</reference>
<dbReference type="Proteomes" id="UP001362999">
    <property type="component" value="Unassembled WGS sequence"/>
</dbReference>
<evidence type="ECO:0000313" key="2">
    <source>
        <dbReference type="EMBL" id="KAK7034154.1"/>
    </source>
</evidence>
<organism evidence="2 3">
    <name type="scientific">Favolaschia claudopus</name>
    <dbReference type="NCBI Taxonomy" id="2862362"/>
    <lineage>
        <taxon>Eukaryota</taxon>
        <taxon>Fungi</taxon>
        <taxon>Dikarya</taxon>
        <taxon>Basidiomycota</taxon>
        <taxon>Agaricomycotina</taxon>
        <taxon>Agaricomycetes</taxon>
        <taxon>Agaricomycetidae</taxon>
        <taxon>Agaricales</taxon>
        <taxon>Marasmiineae</taxon>
        <taxon>Mycenaceae</taxon>
        <taxon>Favolaschia</taxon>
    </lineage>
</organism>
<keyword evidence="3" id="KW-1185">Reference proteome</keyword>
<protein>
    <submittedName>
        <fullName evidence="2">Uncharacterized protein</fullName>
    </submittedName>
</protein>
<evidence type="ECO:0000313" key="3">
    <source>
        <dbReference type="Proteomes" id="UP001362999"/>
    </source>
</evidence>
<feature type="non-terminal residue" evidence="2">
    <location>
        <position position="1"/>
    </location>
</feature>
<feature type="region of interest" description="Disordered" evidence="1">
    <location>
        <begin position="80"/>
        <end position="107"/>
    </location>
</feature>
<feature type="non-terminal residue" evidence="2">
    <location>
        <position position="107"/>
    </location>
</feature>
<evidence type="ECO:0000256" key="1">
    <source>
        <dbReference type="SAM" id="MobiDB-lite"/>
    </source>
</evidence>
<proteinExistence type="predicted"/>
<dbReference type="AlphaFoldDB" id="A0AAW0C4G7"/>
<comment type="caution">
    <text evidence="2">The sequence shown here is derived from an EMBL/GenBank/DDBJ whole genome shotgun (WGS) entry which is preliminary data.</text>
</comment>
<dbReference type="EMBL" id="JAWWNJ010000021">
    <property type="protein sequence ID" value="KAK7034154.1"/>
    <property type="molecule type" value="Genomic_DNA"/>
</dbReference>
<name>A0AAW0C4G7_9AGAR</name>
<gene>
    <name evidence="2" type="ORF">R3P38DRAFT_2433138</name>
</gene>